<dbReference type="AlphaFoldDB" id="A0A5J9WR15"/>
<dbReference type="EMBL" id="RWGY01000002">
    <property type="protein sequence ID" value="TVU50367.1"/>
    <property type="molecule type" value="Genomic_DNA"/>
</dbReference>
<proteinExistence type="predicted"/>
<protein>
    <submittedName>
        <fullName evidence="2">Uncharacterized protein</fullName>
    </submittedName>
</protein>
<feature type="region of interest" description="Disordered" evidence="1">
    <location>
        <begin position="1"/>
        <end position="40"/>
    </location>
</feature>
<dbReference type="Proteomes" id="UP000324897">
    <property type="component" value="Chromosome 6"/>
</dbReference>
<organism evidence="2 3">
    <name type="scientific">Eragrostis curvula</name>
    <name type="common">weeping love grass</name>
    <dbReference type="NCBI Taxonomy" id="38414"/>
    <lineage>
        <taxon>Eukaryota</taxon>
        <taxon>Viridiplantae</taxon>
        <taxon>Streptophyta</taxon>
        <taxon>Embryophyta</taxon>
        <taxon>Tracheophyta</taxon>
        <taxon>Spermatophyta</taxon>
        <taxon>Magnoliopsida</taxon>
        <taxon>Liliopsida</taxon>
        <taxon>Poales</taxon>
        <taxon>Poaceae</taxon>
        <taxon>PACMAD clade</taxon>
        <taxon>Chloridoideae</taxon>
        <taxon>Eragrostideae</taxon>
        <taxon>Eragrostidinae</taxon>
        <taxon>Eragrostis</taxon>
    </lineage>
</organism>
<feature type="compositionally biased region" description="Basic and acidic residues" evidence="1">
    <location>
        <begin position="11"/>
        <end position="22"/>
    </location>
</feature>
<comment type="caution">
    <text evidence="2">The sequence shown here is derived from an EMBL/GenBank/DDBJ whole genome shotgun (WGS) entry which is preliminary data.</text>
</comment>
<accession>A0A5J9WR15</accession>
<dbReference type="Gramene" id="TVU50367">
    <property type="protein sequence ID" value="TVU50367"/>
    <property type="gene ID" value="EJB05_01737"/>
</dbReference>
<reference evidence="2 3" key="1">
    <citation type="journal article" date="2019" name="Sci. Rep.">
        <title>A high-quality genome of Eragrostis curvula grass provides insights into Poaceae evolution and supports new strategies to enhance forage quality.</title>
        <authorList>
            <person name="Carballo J."/>
            <person name="Santos B.A.C.M."/>
            <person name="Zappacosta D."/>
            <person name="Garbus I."/>
            <person name="Selva J.P."/>
            <person name="Gallo C.A."/>
            <person name="Diaz A."/>
            <person name="Albertini E."/>
            <person name="Caccamo M."/>
            <person name="Echenique V."/>
        </authorList>
    </citation>
    <scope>NUCLEOTIDE SEQUENCE [LARGE SCALE GENOMIC DNA]</scope>
    <source>
        <strain evidence="3">cv. Victoria</strain>
        <tissue evidence="2">Leaf</tissue>
    </source>
</reference>
<sequence>MSSLTTINEVNLRRRDHHDDGRVTTTRSFSVEDDSVSQHDHGEVDLRQRFSLPAAGLNQVNRFQELFQDFDKAKHIIIRVEEGSYRQQAREVASNK</sequence>
<evidence type="ECO:0000256" key="1">
    <source>
        <dbReference type="SAM" id="MobiDB-lite"/>
    </source>
</evidence>
<evidence type="ECO:0000313" key="2">
    <source>
        <dbReference type="EMBL" id="TVU50367.1"/>
    </source>
</evidence>
<keyword evidence="3" id="KW-1185">Reference proteome</keyword>
<name>A0A5J9WR15_9POAL</name>
<evidence type="ECO:0000313" key="3">
    <source>
        <dbReference type="Proteomes" id="UP000324897"/>
    </source>
</evidence>
<gene>
    <name evidence="2" type="ORF">EJB05_01737</name>
</gene>